<evidence type="ECO:0000256" key="15">
    <source>
        <dbReference type="ARBA" id="ARBA00023306"/>
    </source>
</evidence>
<reference evidence="21" key="3">
    <citation type="journal article" date="2018" name="Mol. Plant Microbe Interact.">
        <title>Genome sequence resources for the wheat stripe rust pathogen (Puccinia striiformis f. sp. tritici) and the barley stripe rust pathogen (Puccinia striiformis f. sp. hordei).</title>
        <authorList>
            <person name="Xia C."/>
            <person name="Wang M."/>
            <person name="Yin C."/>
            <person name="Cornejo O.E."/>
            <person name="Hulbert S.H."/>
            <person name="Chen X."/>
        </authorList>
    </citation>
    <scope>NUCLEOTIDE SEQUENCE [LARGE SCALE GENOMIC DNA]</scope>
    <source>
        <strain evidence="21">93TX-2</strain>
    </source>
</reference>
<dbReference type="OrthoDB" id="5599235at2759"/>
<dbReference type="Proteomes" id="UP000238274">
    <property type="component" value="Unassembled WGS sequence"/>
</dbReference>
<evidence type="ECO:0000256" key="10">
    <source>
        <dbReference type="ARBA" id="ARBA00022829"/>
    </source>
</evidence>
<keyword evidence="15" id="KW-0131">Cell cycle</keyword>
<dbReference type="GO" id="GO:0072686">
    <property type="term" value="C:mitotic spindle"/>
    <property type="evidence" value="ECO:0007669"/>
    <property type="project" value="InterPro"/>
</dbReference>
<dbReference type="InterPro" id="IPR013960">
    <property type="entry name" value="DASH_Duo1"/>
</dbReference>
<evidence type="ECO:0000256" key="2">
    <source>
        <dbReference type="ARBA" id="ARBA00004186"/>
    </source>
</evidence>
<dbReference type="PANTHER" id="PTHR28216:SF1">
    <property type="entry name" value="DASH COMPLEX SUBUNIT DUO1"/>
    <property type="match status" value="1"/>
</dbReference>
<evidence type="ECO:0000256" key="6">
    <source>
        <dbReference type="ARBA" id="ARBA00022490"/>
    </source>
</evidence>
<dbReference type="EMBL" id="PKSM01000032">
    <property type="protein sequence ID" value="POW20557.1"/>
    <property type="molecule type" value="Genomic_DNA"/>
</dbReference>
<evidence type="ECO:0000256" key="7">
    <source>
        <dbReference type="ARBA" id="ARBA00022618"/>
    </source>
</evidence>
<evidence type="ECO:0000256" key="3">
    <source>
        <dbReference type="ARBA" id="ARBA00004629"/>
    </source>
</evidence>
<evidence type="ECO:0000256" key="11">
    <source>
        <dbReference type="ARBA" id="ARBA00022838"/>
    </source>
</evidence>
<accession>A0A2S4WFS1</accession>
<feature type="region of interest" description="Disordered" evidence="19">
    <location>
        <begin position="198"/>
        <end position="285"/>
    </location>
</feature>
<feature type="compositionally biased region" description="Gly residues" evidence="19">
    <location>
        <begin position="257"/>
        <end position="268"/>
    </location>
</feature>
<keyword evidence="5" id="KW-0158">Chromosome</keyword>
<evidence type="ECO:0000256" key="17">
    <source>
        <dbReference type="ARBA" id="ARBA00044152"/>
    </source>
</evidence>
<keyword evidence="14" id="KW-0539">Nucleus</keyword>
<sequence>GGDQNLLRLFVSMAKNNPTGDSGQWGYDADILNDSISMNMEDDSFDGNESTLILPSKPVVNPSSSNNPKTGPASRSICPINFEGPFQRRHSQSAIITFARRGTGRRAEISTIHTTNRDEWMRRELARNRDLENERDWLRGINKMLEASADEMSQIKQKLQNVQTATQTSHDLLDLYSKILNQTEHTKDLLSDPTWQGLRYEKEGRGQRSGEEETRGRKSTRERGRVDSRREQQRLEAEAAAEAARKQSQLGRSTRGSGSGRRGRGTGSTAGRSVRGQSRIGRFTR</sequence>
<keyword evidence="16" id="KW-0137">Centromere</keyword>
<organism evidence="20 21">
    <name type="scientific">Puccinia striiformis</name>
    <dbReference type="NCBI Taxonomy" id="27350"/>
    <lineage>
        <taxon>Eukaryota</taxon>
        <taxon>Fungi</taxon>
        <taxon>Dikarya</taxon>
        <taxon>Basidiomycota</taxon>
        <taxon>Pucciniomycotina</taxon>
        <taxon>Pucciniomycetes</taxon>
        <taxon>Pucciniales</taxon>
        <taxon>Pucciniaceae</taxon>
        <taxon>Puccinia</taxon>
    </lineage>
</organism>
<evidence type="ECO:0000256" key="5">
    <source>
        <dbReference type="ARBA" id="ARBA00022454"/>
    </source>
</evidence>
<keyword evidence="9" id="KW-0498">Mitosis</keyword>
<protein>
    <recommendedName>
        <fullName evidence="17">DASH complex subunit DUO1</fullName>
    </recommendedName>
    <alternativeName>
        <fullName evidence="18">Outer kinetochore protein DUO1</fullName>
    </alternativeName>
</protein>
<reference evidence="21" key="2">
    <citation type="journal article" date="2018" name="BMC Genomics">
        <title>Genomic insights into host adaptation between the wheat stripe rust pathogen (Puccinia striiformis f. sp. tritici) and the barley stripe rust pathogen (Puccinia striiformis f. sp. hordei).</title>
        <authorList>
            <person name="Xia C."/>
            <person name="Wang M."/>
            <person name="Yin C."/>
            <person name="Cornejo O.E."/>
            <person name="Hulbert S.H."/>
            <person name="Chen X."/>
        </authorList>
    </citation>
    <scope>NUCLEOTIDE SEQUENCE [LARGE SCALE GENOMIC DNA]</scope>
    <source>
        <strain evidence="21">93TX-2</strain>
    </source>
</reference>
<evidence type="ECO:0000256" key="16">
    <source>
        <dbReference type="ARBA" id="ARBA00023328"/>
    </source>
</evidence>
<keyword evidence="13" id="KW-0206">Cytoskeleton</keyword>
<dbReference type="GO" id="GO:0051301">
    <property type="term" value="P:cell division"/>
    <property type="evidence" value="ECO:0007669"/>
    <property type="project" value="UniProtKB-KW"/>
</dbReference>
<evidence type="ECO:0000256" key="12">
    <source>
        <dbReference type="ARBA" id="ARBA00023054"/>
    </source>
</evidence>
<keyword evidence="21" id="KW-1185">Reference proteome</keyword>
<name>A0A2S4WFS1_9BASI</name>
<comment type="subcellular location">
    <subcellularLocation>
        <location evidence="3">Chromosome</location>
        <location evidence="3">Centromere</location>
        <location evidence="3">Kinetochore</location>
    </subcellularLocation>
    <subcellularLocation>
        <location evidence="2">Cytoplasm</location>
        <location evidence="2">Cytoskeleton</location>
        <location evidence="2">Spindle</location>
    </subcellularLocation>
    <subcellularLocation>
        <location evidence="1">Nucleus</location>
    </subcellularLocation>
</comment>
<keyword evidence="7" id="KW-0132">Cell division</keyword>
<dbReference type="GO" id="GO:0042729">
    <property type="term" value="C:DASH complex"/>
    <property type="evidence" value="ECO:0007669"/>
    <property type="project" value="InterPro"/>
</dbReference>
<keyword evidence="12" id="KW-0175">Coiled coil</keyword>
<feature type="region of interest" description="Disordered" evidence="19">
    <location>
        <begin position="55"/>
        <end position="74"/>
    </location>
</feature>
<keyword evidence="10" id="KW-0159">Chromosome partition</keyword>
<feature type="compositionally biased region" description="Basic and acidic residues" evidence="19">
    <location>
        <begin position="199"/>
        <end position="237"/>
    </location>
</feature>
<evidence type="ECO:0000313" key="21">
    <source>
        <dbReference type="Proteomes" id="UP000238274"/>
    </source>
</evidence>
<evidence type="ECO:0000256" key="1">
    <source>
        <dbReference type="ARBA" id="ARBA00004123"/>
    </source>
</evidence>
<evidence type="ECO:0000313" key="20">
    <source>
        <dbReference type="EMBL" id="POW20557.1"/>
    </source>
</evidence>
<feature type="non-terminal residue" evidence="20">
    <location>
        <position position="1"/>
    </location>
</feature>
<proteinExistence type="inferred from homology"/>
<gene>
    <name evidence="20" type="ORF">PSHT_03406</name>
</gene>
<evidence type="ECO:0000256" key="14">
    <source>
        <dbReference type="ARBA" id="ARBA00023242"/>
    </source>
</evidence>
<comment type="similarity">
    <text evidence="4">Belongs to the DASH complex DUO1 family.</text>
</comment>
<dbReference type="GO" id="GO:0005874">
    <property type="term" value="C:microtubule"/>
    <property type="evidence" value="ECO:0007669"/>
    <property type="project" value="UniProtKB-KW"/>
</dbReference>
<evidence type="ECO:0000256" key="19">
    <source>
        <dbReference type="SAM" id="MobiDB-lite"/>
    </source>
</evidence>
<dbReference type="GO" id="GO:0007059">
    <property type="term" value="P:chromosome segregation"/>
    <property type="evidence" value="ECO:0007669"/>
    <property type="project" value="UniProtKB-KW"/>
</dbReference>
<evidence type="ECO:0000256" key="9">
    <source>
        <dbReference type="ARBA" id="ARBA00022776"/>
    </source>
</evidence>
<evidence type="ECO:0000256" key="18">
    <source>
        <dbReference type="ARBA" id="ARBA00044358"/>
    </source>
</evidence>
<dbReference type="Pfam" id="PF08651">
    <property type="entry name" value="DASH_Duo1"/>
    <property type="match status" value="1"/>
</dbReference>
<reference evidence="20 21" key="1">
    <citation type="submission" date="2017-12" db="EMBL/GenBank/DDBJ databases">
        <title>Gene loss provides genomic basis for host adaptation in cereal stripe rust fungi.</title>
        <authorList>
            <person name="Xia C."/>
        </authorList>
    </citation>
    <scope>NUCLEOTIDE SEQUENCE [LARGE SCALE GENOMIC DNA]</scope>
    <source>
        <strain evidence="20 21">93TX-2</strain>
    </source>
</reference>
<dbReference type="AlphaFoldDB" id="A0A2S4WFS1"/>
<keyword evidence="6" id="KW-0963">Cytoplasm</keyword>
<dbReference type="GO" id="GO:0000278">
    <property type="term" value="P:mitotic cell cycle"/>
    <property type="evidence" value="ECO:0007669"/>
    <property type="project" value="InterPro"/>
</dbReference>
<feature type="compositionally biased region" description="Low complexity" evidence="19">
    <location>
        <begin position="55"/>
        <end position="69"/>
    </location>
</feature>
<keyword evidence="8" id="KW-0493">Microtubule</keyword>
<evidence type="ECO:0000256" key="4">
    <source>
        <dbReference type="ARBA" id="ARBA00005366"/>
    </source>
</evidence>
<comment type="caution">
    <text evidence="20">The sequence shown here is derived from an EMBL/GenBank/DDBJ whole genome shotgun (WGS) entry which is preliminary data.</text>
</comment>
<feature type="compositionally biased region" description="Low complexity" evidence="19">
    <location>
        <begin position="238"/>
        <end position="256"/>
    </location>
</feature>
<evidence type="ECO:0000256" key="13">
    <source>
        <dbReference type="ARBA" id="ARBA00023212"/>
    </source>
</evidence>
<dbReference type="VEuPathDB" id="FungiDB:PSHT_03406"/>
<dbReference type="PANTHER" id="PTHR28216">
    <property type="entry name" value="DASH COMPLEX SUBUNIT DUO1"/>
    <property type="match status" value="1"/>
</dbReference>
<evidence type="ECO:0000256" key="8">
    <source>
        <dbReference type="ARBA" id="ARBA00022701"/>
    </source>
</evidence>
<keyword evidence="11" id="KW-0995">Kinetochore</keyword>